<evidence type="ECO:0000313" key="4">
    <source>
        <dbReference type="Proteomes" id="UP000240571"/>
    </source>
</evidence>
<reference evidence="1 3" key="1">
    <citation type="submission" date="2016-06" db="EMBL/GenBank/DDBJ databases">
        <title>Draft genome sequence of Pseudomonas sp. S1E40, a novel strain antagonistic activity to fungal plant pathogen.</title>
        <authorList>
            <person name="Tambong J.T."/>
            <person name="Tchagang C."/>
            <person name="Xu R."/>
        </authorList>
    </citation>
    <scope>NUCLEOTIDE SEQUENCE [LARGE SCALE GENOMIC DNA]</scope>
    <source>
        <strain evidence="1 3">S1E40</strain>
    </source>
</reference>
<gene>
    <name evidence="1" type="ORF">BBG20_14420</name>
    <name evidence="2" type="ORF">C9382_06640</name>
</gene>
<evidence type="ECO:0000313" key="1">
    <source>
        <dbReference type="EMBL" id="OCW26855.1"/>
    </source>
</evidence>
<dbReference type="OrthoDB" id="7032780at2"/>
<comment type="caution">
    <text evidence="2">The sequence shown here is derived from an EMBL/GenBank/DDBJ whole genome shotgun (WGS) entry which is preliminary data.</text>
</comment>
<dbReference type="Proteomes" id="UP000240571">
    <property type="component" value="Unassembled WGS sequence"/>
</dbReference>
<dbReference type="RefSeq" id="WP_065904567.1">
    <property type="nucleotide sequence ID" value="NZ_MAUE01000018.1"/>
</dbReference>
<dbReference type="EMBL" id="MAUE01000018">
    <property type="protein sequence ID" value="OCW26855.1"/>
    <property type="molecule type" value="Genomic_DNA"/>
</dbReference>
<dbReference type="Proteomes" id="UP000095081">
    <property type="component" value="Unassembled WGS sequence"/>
</dbReference>
<keyword evidence="3" id="KW-1185">Reference proteome</keyword>
<accession>A0A2T4G704</accession>
<name>A0A2T4G704_9PSED</name>
<sequence>MSKVIQTVEELDAVLHWRGKHAQAIRERDALQQRLTAADEREGALGSLVPEAELALKALNVAVSVYDVELADSARRGLRLIIAALKPAEQPALGRREPVHKCQKCNGRGSVPTRLPGEGETAYRDRCNLYAEQPAQPQGEPVAWANWKVGSKSYVPFRTVDEARRSVNASEISATQNGPYRVVPLYAEQPAPVAVGLPVDPERERLMEIVQQYPNVDPLKYDAAVRTLRK</sequence>
<protein>
    <submittedName>
        <fullName evidence="2">Uncharacterized protein</fullName>
    </submittedName>
</protein>
<evidence type="ECO:0000313" key="3">
    <source>
        <dbReference type="Proteomes" id="UP000095081"/>
    </source>
</evidence>
<evidence type="ECO:0000313" key="2">
    <source>
        <dbReference type="EMBL" id="PTC31475.1"/>
    </source>
</evidence>
<proteinExistence type="predicted"/>
<organism evidence="2 4">
    <name type="scientific">Pseudomonas aylmerensis</name>
    <dbReference type="NCBI Taxonomy" id="1869229"/>
    <lineage>
        <taxon>Bacteria</taxon>
        <taxon>Pseudomonadati</taxon>
        <taxon>Pseudomonadota</taxon>
        <taxon>Gammaproteobacteria</taxon>
        <taxon>Pseudomonadales</taxon>
        <taxon>Pseudomonadaceae</taxon>
        <taxon>Pseudomonas</taxon>
    </lineage>
</organism>
<dbReference type="AlphaFoldDB" id="A0A2T4G704"/>
<reference evidence="2 4" key="2">
    <citation type="submission" date="2018-03" db="EMBL/GenBank/DDBJ databases">
        <title>Diversity of bacteria associated with corn roots inoculated with woodland soils in Canada, and Description of Pseudomonas aylmerense sp. nov.</title>
        <authorList>
            <person name="Tambong J.T."/>
            <person name="Xu R."/>
            <person name="Tchagang C."/>
        </authorList>
    </citation>
    <scope>NUCLEOTIDE SEQUENCE [LARGE SCALE GENOMIC DNA]</scope>
    <source>
        <strain evidence="2 4">S1E44</strain>
    </source>
</reference>
<dbReference type="EMBL" id="PYWW01000012">
    <property type="protein sequence ID" value="PTC31475.1"/>
    <property type="molecule type" value="Genomic_DNA"/>
</dbReference>